<dbReference type="Proteomes" id="UP000184052">
    <property type="component" value="Unassembled WGS sequence"/>
</dbReference>
<evidence type="ECO:0000256" key="2">
    <source>
        <dbReference type="ARBA" id="ARBA00022573"/>
    </source>
</evidence>
<dbReference type="InterPro" id="IPR014777">
    <property type="entry name" value="4pyrrole_Mease_sub1"/>
</dbReference>
<evidence type="ECO:0000256" key="4">
    <source>
        <dbReference type="ARBA" id="ARBA00022679"/>
    </source>
</evidence>
<keyword evidence="8" id="KW-1185">Reference proteome</keyword>
<dbReference type="InterPro" id="IPR035996">
    <property type="entry name" value="4pyrrol_Methylase_sf"/>
</dbReference>
<dbReference type="NCBIfam" id="TIGR02467">
    <property type="entry name" value="CbiE"/>
    <property type="match status" value="1"/>
</dbReference>
<dbReference type="GO" id="GO:0009236">
    <property type="term" value="P:cobalamin biosynthetic process"/>
    <property type="evidence" value="ECO:0007669"/>
    <property type="project" value="UniProtKB-UniPathway"/>
</dbReference>
<dbReference type="EMBL" id="FQZL01000004">
    <property type="protein sequence ID" value="SHI43063.1"/>
    <property type="molecule type" value="Genomic_DNA"/>
</dbReference>
<evidence type="ECO:0000256" key="1">
    <source>
        <dbReference type="ARBA" id="ARBA00004953"/>
    </source>
</evidence>
<proteinExistence type="predicted"/>
<dbReference type="Pfam" id="PF00590">
    <property type="entry name" value="TP_methylase"/>
    <property type="match status" value="1"/>
</dbReference>
<dbReference type="GO" id="GO:0032259">
    <property type="term" value="P:methylation"/>
    <property type="evidence" value="ECO:0007669"/>
    <property type="project" value="UniProtKB-KW"/>
</dbReference>
<dbReference type="OrthoDB" id="9780707at2"/>
<dbReference type="Gene3D" id="3.40.1010.10">
    <property type="entry name" value="Cobalt-precorrin-4 Transmethylase, Domain 1"/>
    <property type="match status" value="1"/>
</dbReference>
<evidence type="ECO:0000313" key="7">
    <source>
        <dbReference type="EMBL" id="SHI43063.1"/>
    </source>
</evidence>
<organism evidence="7 8">
    <name type="scientific">Dethiosulfatibacter aminovorans DSM 17477</name>
    <dbReference type="NCBI Taxonomy" id="1121476"/>
    <lineage>
        <taxon>Bacteria</taxon>
        <taxon>Bacillati</taxon>
        <taxon>Bacillota</taxon>
        <taxon>Tissierellia</taxon>
        <taxon>Dethiosulfatibacter</taxon>
    </lineage>
</organism>
<keyword evidence="5" id="KW-0949">S-adenosyl-L-methionine</keyword>
<protein>
    <submittedName>
        <fullName evidence="7">Precorrin-6Y C5,15-methyltransferase (Decarboxylating)</fullName>
    </submittedName>
</protein>
<dbReference type="UniPathway" id="UPA00148"/>
<gene>
    <name evidence="7" type="ORF">SAMN02745751_00337</name>
</gene>
<name>A0A1M6B3N2_9FIRM</name>
<reference evidence="7 8" key="1">
    <citation type="submission" date="2016-11" db="EMBL/GenBank/DDBJ databases">
        <authorList>
            <person name="Jaros S."/>
            <person name="Januszkiewicz K."/>
            <person name="Wedrychowicz H."/>
        </authorList>
    </citation>
    <scope>NUCLEOTIDE SEQUENCE [LARGE SCALE GENOMIC DNA]</scope>
    <source>
        <strain evidence="7 8">DSM 17477</strain>
    </source>
</reference>
<comment type="pathway">
    <text evidence="1">Cofactor biosynthesis; adenosylcobalamin biosynthesis.</text>
</comment>
<feature type="domain" description="Tetrapyrrole methylase" evidence="6">
    <location>
        <begin position="3"/>
        <end position="189"/>
    </location>
</feature>
<dbReference type="AlphaFoldDB" id="A0A1M6B3N2"/>
<dbReference type="InterPro" id="IPR000878">
    <property type="entry name" value="4pyrrol_Mease"/>
</dbReference>
<dbReference type="SUPFAM" id="SSF53790">
    <property type="entry name" value="Tetrapyrrole methylase"/>
    <property type="match status" value="1"/>
</dbReference>
<evidence type="ECO:0000256" key="3">
    <source>
        <dbReference type="ARBA" id="ARBA00022603"/>
    </source>
</evidence>
<dbReference type="GO" id="GO:0008276">
    <property type="term" value="F:protein methyltransferase activity"/>
    <property type="evidence" value="ECO:0007669"/>
    <property type="project" value="InterPro"/>
</dbReference>
<dbReference type="PANTHER" id="PTHR43182:SF1">
    <property type="entry name" value="COBALT-PRECORRIN-7 C(5)-METHYLTRANSFERASE"/>
    <property type="match status" value="1"/>
</dbReference>
<evidence type="ECO:0000256" key="5">
    <source>
        <dbReference type="ARBA" id="ARBA00022691"/>
    </source>
</evidence>
<dbReference type="InterPro" id="IPR012818">
    <property type="entry name" value="CbiE"/>
</dbReference>
<dbReference type="InterPro" id="IPR014776">
    <property type="entry name" value="4pyrrole_Mease_sub2"/>
</dbReference>
<keyword evidence="4 7" id="KW-0808">Transferase</keyword>
<dbReference type="InterPro" id="IPR050714">
    <property type="entry name" value="Cobalamin_biosynth_MTase"/>
</dbReference>
<dbReference type="PANTHER" id="PTHR43182">
    <property type="entry name" value="COBALT-PRECORRIN-6B C(15)-METHYLTRANSFERASE (DECARBOXYLATING)"/>
    <property type="match status" value="1"/>
</dbReference>
<dbReference type="CDD" id="cd11644">
    <property type="entry name" value="Precorrin-6Y-MT"/>
    <property type="match status" value="1"/>
</dbReference>
<dbReference type="STRING" id="1121476.SAMN02745751_00337"/>
<accession>A0A1M6B3N2</accession>
<keyword evidence="2" id="KW-0169">Cobalamin biosynthesis</keyword>
<evidence type="ECO:0000259" key="6">
    <source>
        <dbReference type="Pfam" id="PF00590"/>
    </source>
</evidence>
<keyword evidence="3 7" id="KW-0489">Methyltransferase</keyword>
<evidence type="ECO:0000313" key="8">
    <source>
        <dbReference type="Proteomes" id="UP000184052"/>
    </source>
</evidence>
<dbReference type="Gene3D" id="3.30.950.10">
    <property type="entry name" value="Methyltransferase, Cobalt-precorrin-4 Transmethylase, Domain 2"/>
    <property type="match status" value="1"/>
</dbReference>
<dbReference type="RefSeq" id="WP_094762630.1">
    <property type="nucleotide sequence ID" value="NZ_FQZL01000004.1"/>
</dbReference>
<sequence>MDKINIIGMGPGSSKYVLPVSREIIEAADMLIGSKRYIDDYCSDGQKSIVLDSNYPQVVEYLKGNMGSERIAILVSGDSSFYSLTTYIKKNIDVGNLNIVPGISSLQYLFSRIGISYERTLLTSLHGREEDFWERSLEFDNIGILTDKKWSPERIAKEIIRRKLDFKYIYVGENLTYENEKVSRMTMEECLDFETDNINAVVISND</sequence>